<feature type="region of interest" description="Disordered" evidence="1">
    <location>
        <begin position="548"/>
        <end position="573"/>
    </location>
</feature>
<dbReference type="InterPro" id="IPR000008">
    <property type="entry name" value="C2_dom"/>
</dbReference>
<comment type="caution">
    <text evidence="3">The sequence shown here is derived from an EMBL/GenBank/DDBJ whole genome shotgun (WGS) entry which is preliminary data.</text>
</comment>
<dbReference type="PROSITE" id="PS50004">
    <property type="entry name" value="C2"/>
    <property type="match status" value="1"/>
</dbReference>
<protein>
    <submittedName>
        <fullName evidence="3">Putative c2 domain containing protein</fullName>
    </submittedName>
</protein>
<name>A0A420HUT3_9PEZI</name>
<dbReference type="PANTHER" id="PTHR47052:SF3">
    <property type="entry name" value="INGRESSION PROTEIN 1"/>
    <property type="match status" value="1"/>
</dbReference>
<gene>
    <name evidence="3" type="ORF">GcM3_158013</name>
</gene>
<feature type="compositionally biased region" description="Basic and acidic residues" evidence="1">
    <location>
        <begin position="548"/>
        <end position="562"/>
    </location>
</feature>
<evidence type="ECO:0000313" key="4">
    <source>
        <dbReference type="Proteomes" id="UP000283383"/>
    </source>
</evidence>
<keyword evidence="4" id="KW-1185">Reference proteome</keyword>
<dbReference type="SMART" id="SM00239">
    <property type="entry name" value="C2"/>
    <property type="match status" value="1"/>
</dbReference>
<organism evidence="3 4">
    <name type="scientific">Golovinomyces cichoracearum</name>
    <dbReference type="NCBI Taxonomy" id="62708"/>
    <lineage>
        <taxon>Eukaryota</taxon>
        <taxon>Fungi</taxon>
        <taxon>Dikarya</taxon>
        <taxon>Ascomycota</taxon>
        <taxon>Pezizomycotina</taxon>
        <taxon>Leotiomycetes</taxon>
        <taxon>Erysiphales</taxon>
        <taxon>Erysiphaceae</taxon>
        <taxon>Golovinomyces</taxon>
    </lineage>
</organism>
<dbReference type="Proteomes" id="UP000283383">
    <property type="component" value="Unassembled WGS sequence"/>
</dbReference>
<feature type="region of interest" description="Disordered" evidence="1">
    <location>
        <begin position="522"/>
        <end position="541"/>
    </location>
</feature>
<evidence type="ECO:0000256" key="1">
    <source>
        <dbReference type="SAM" id="MobiDB-lite"/>
    </source>
</evidence>
<sequence length="666" mass="75303">MASKLKLQGLKAMHTAGIFSDMTVDGPEIGTLVVVVDRAKNLPNRKTIGKQNPYCAARLGKEAKKTDTDHRGGQTPKWDQELRYTVHDSPDYYQLKVSIFNDDKKTDLIGETRIDLRDIIIPGGGQNDVWHNLNYKGKYAGEVRVEITYYDTRIKQEKVETSRLGTPKMIESDCMLDDGQIVSRQPKQSVRRRPLPSDPVTGEISPIVDTGPNFNYFSPSRIKDETSMVSSTYITSPATGPEYSSTGQKVLKPQNQQLISSNNSHSSTRSRQRLSNVTPDYRKVLSHNFQVPPLMENPGDAQIAREYQNYRYGSHQPSFSMRGYNVSSNNLSNFNGTTRSNVRGEFPDAGMVVTNPVPHPPPHSQHEINSNDNLRHQDQYISRNIPCDIDRSGDEIEALPNLGDNPPPPPIHRSGNTNNHIDLCHSVIPNQSSLSQGRATYRNQPEEHNSGHKSKLAHEDRRPSPRNSQSRSYQGYNFEQIHENNQNLRGESYHQWKPRHHLYSHEDVNDVEFMHLNINDTSPQQYRGEYNPGLPGDKQQYEDERYIRNVPRRPEPKFDSSGRRSSSVNPNSEYSEVLIGSQSAAFASQSTYSRRLTDPSGYVRLEPNAMARREKMTETYTKYHGSNSDIRGSPQVPVALVPGLAPIIAKEVGGIHYHQSLSRNVH</sequence>
<feature type="region of interest" description="Disordered" evidence="1">
    <location>
        <begin position="178"/>
        <end position="207"/>
    </location>
</feature>
<accession>A0A420HUT3</accession>
<reference evidence="3 4" key="1">
    <citation type="journal article" date="2018" name="BMC Genomics">
        <title>Comparative genome analyses reveal sequence features reflecting distinct modes of host-adaptation between dicot and monocot powdery mildew.</title>
        <authorList>
            <person name="Wu Y."/>
            <person name="Ma X."/>
            <person name="Pan Z."/>
            <person name="Kale S.D."/>
            <person name="Song Y."/>
            <person name="King H."/>
            <person name="Zhang Q."/>
            <person name="Presley C."/>
            <person name="Deng X."/>
            <person name="Wei C.I."/>
            <person name="Xiao S."/>
        </authorList>
    </citation>
    <scope>NUCLEOTIDE SEQUENCE [LARGE SCALE GENOMIC DNA]</scope>
    <source>
        <strain evidence="3">UMSG3</strain>
    </source>
</reference>
<dbReference type="AlphaFoldDB" id="A0A420HUT3"/>
<dbReference type="InterPro" id="IPR052981">
    <property type="entry name" value="Ingression_C2_domain"/>
</dbReference>
<dbReference type="Pfam" id="PF00168">
    <property type="entry name" value="C2"/>
    <property type="match status" value="1"/>
</dbReference>
<evidence type="ECO:0000259" key="2">
    <source>
        <dbReference type="PROSITE" id="PS50004"/>
    </source>
</evidence>
<dbReference type="SUPFAM" id="SSF49562">
    <property type="entry name" value="C2 domain (Calcium/lipid-binding domain, CaLB)"/>
    <property type="match status" value="1"/>
</dbReference>
<proteinExistence type="predicted"/>
<dbReference type="STRING" id="62708.A0A420HUT3"/>
<feature type="region of interest" description="Disordered" evidence="1">
    <location>
        <begin position="394"/>
        <end position="473"/>
    </location>
</feature>
<feature type="compositionally biased region" description="Polar residues" evidence="1">
    <location>
        <begin position="428"/>
        <end position="443"/>
    </location>
</feature>
<dbReference type="EMBL" id="MCBQ01015867">
    <property type="protein sequence ID" value="RKF61205.1"/>
    <property type="molecule type" value="Genomic_DNA"/>
</dbReference>
<dbReference type="InterPro" id="IPR035892">
    <property type="entry name" value="C2_domain_sf"/>
</dbReference>
<dbReference type="PANTHER" id="PTHR47052">
    <property type="entry name" value="CONSERVED SERINE PROLINE-RICH PROTEIN (AFU_ORTHOLOGUE AFUA_2G01790)"/>
    <property type="match status" value="1"/>
</dbReference>
<feature type="domain" description="C2" evidence="2">
    <location>
        <begin position="12"/>
        <end position="131"/>
    </location>
</feature>
<dbReference type="InterPro" id="IPR037791">
    <property type="entry name" value="C2_fungal_Inn1"/>
</dbReference>
<dbReference type="CDD" id="cd08681">
    <property type="entry name" value="C2_fungal_Inn1p-like"/>
    <property type="match status" value="1"/>
</dbReference>
<feature type="compositionally biased region" description="Polar residues" evidence="1">
    <location>
        <begin position="563"/>
        <end position="573"/>
    </location>
</feature>
<feature type="compositionally biased region" description="Basic and acidic residues" evidence="1">
    <location>
        <begin position="444"/>
        <end position="463"/>
    </location>
</feature>
<dbReference type="Gene3D" id="2.60.40.150">
    <property type="entry name" value="C2 domain"/>
    <property type="match status" value="1"/>
</dbReference>
<evidence type="ECO:0000313" key="3">
    <source>
        <dbReference type="EMBL" id="RKF61205.1"/>
    </source>
</evidence>